<evidence type="ECO:0000259" key="5">
    <source>
        <dbReference type="PROSITE" id="PS50887"/>
    </source>
</evidence>
<proteinExistence type="predicted"/>
<dbReference type="PANTHER" id="PTHR45138">
    <property type="entry name" value="REGULATORY COMPONENTS OF SENSORY TRANSDUCTION SYSTEM"/>
    <property type="match status" value="1"/>
</dbReference>
<dbReference type="Pfam" id="PF00990">
    <property type="entry name" value="GGDEF"/>
    <property type="match status" value="1"/>
</dbReference>
<dbReference type="EMBL" id="PDEA01000001">
    <property type="protein sequence ID" value="PEH89939.1"/>
    <property type="molecule type" value="Genomic_DNA"/>
</dbReference>
<dbReference type="STRING" id="1219032.GCA_001515545_00604"/>
<keyword evidence="4" id="KW-0472">Membrane</keyword>
<comment type="catalytic activity">
    <reaction evidence="2">
        <text>2 GTP = 3',3'-c-di-GMP + 2 diphosphate</text>
        <dbReference type="Rhea" id="RHEA:24898"/>
        <dbReference type="ChEBI" id="CHEBI:33019"/>
        <dbReference type="ChEBI" id="CHEBI:37565"/>
        <dbReference type="ChEBI" id="CHEBI:58805"/>
        <dbReference type="EC" id="2.7.7.65"/>
    </reaction>
</comment>
<feature type="domain" description="GGDEF" evidence="5">
    <location>
        <begin position="380"/>
        <end position="522"/>
    </location>
</feature>
<organism evidence="6 7">
    <name type="scientific">Comamonas terrigena</name>
    <dbReference type="NCBI Taxonomy" id="32013"/>
    <lineage>
        <taxon>Bacteria</taxon>
        <taxon>Pseudomonadati</taxon>
        <taxon>Pseudomonadota</taxon>
        <taxon>Betaproteobacteria</taxon>
        <taxon>Burkholderiales</taxon>
        <taxon>Comamonadaceae</taxon>
        <taxon>Comamonas</taxon>
    </lineage>
</organism>
<dbReference type="AlphaFoldDB" id="A0A2A7UX52"/>
<keyword evidence="7" id="KW-1185">Reference proteome</keyword>
<dbReference type="Gene3D" id="3.30.70.270">
    <property type="match status" value="1"/>
</dbReference>
<evidence type="ECO:0000313" key="6">
    <source>
        <dbReference type="EMBL" id="PEH89939.1"/>
    </source>
</evidence>
<reference evidence="7" key="1">
    <citation type="submission" date="2017-09" db="EMBL/GenBank/DDBJ databases">
        <title>FDA dAtabase for Regulatory Grade micrObial Sequences (FDA-ARGOS): Supporting development and validation of Infectious Disease Dx tests.</title>
        <authorList>
            <person name="Minogue T."/>
            <person name="Wolcott M."/>
            <person name="Wasieloski L."/>
            <person name="Aguilar W."/>
            <person name="Moore D."/>
            <person name="Tallon L."/>
            <person name="Sadzewicz L."/>
            <person name="Ott S."/>
            <person name="Zhao X."/>
            <person name="Nagaraj S."/>
            <person name="Vavikolanu K."/>
            <person name="Aluvathingal J."/>
            <person name="Nadendla S."/>
            <person name="Sichtig H."/>
        </authorList>
    </citation>
    <scope>NUCLEOTIDE SEQUENCE [LARGE SCALE GENOMIC DNA]</scope>
    <source>
        <strain evidence="7">FDAARGOS_394</strain>
    </source>
</reference>
<dbReference type="OrthoDB" id="9810730at2"/>
<dbReference type="InterPro" id="IPR029787">
    <property type="entry name" value="Nucleotide_cyclase"/>
</dbReference>
<dbReference type="GO" id="GO:0043709">
    <property type="term" value="P:cell adhesion involved in single-species biofilm formation"/>
    <property type="evidence" value="ECO:0007669"/>
    <property type="project" value="TreeGrafter"/>
</dbReference>
<keyword evidence="4" id="KW-0812">Transmembrane</keyword>
<feature type="compositionally biased region" description="Basic and acidic residues" evidence="3">
    <location>
        <begin position="506"/>
        <end position="519"/>
    </location>
</feature>
<evidence type="ECO:0000256" key="2">
    <source>
        <dbReference type="ARBA" id="ARBA00034247"/>
    </source>
</evidence>
<dbReference type="SMART" id="SM00267">
    <property type="entry name" value="GGDEF"/>
    <property type="match status" value="1"/>
</dbReference>
<evidence type="ECO:0000256" key="4">
    <source>
        <dbReference type="SAM" id="Phobius"/>
    </source>
</evidence>
<dbReference type="CDD" id="cd01949">
    <property type="entry name" value="GGDEF"/>
    <property type="match status" value="1"/>
</dbReference>
<feature type="transmembrane region" description="Helical" evidence="4">
    <location>
        <begin position="313"/>
        <end position="340"/>
    </location>
</feature>
<protein>
    <recommendedName>
        <fullName evidence="1">diguanylate cyclase</fullName>
        <ecNumber evidence="1">2.7.7.65</ecNumber>
    </recommendedName>
</protein>
<dbReference type="Proteomes" id="UP000220246">
    <property type="component" value="Unassembled WGS sequence"/>
</dbReference>
<keyword evidence="4" id="KW-1133">Transmembrane helix</keyword>
<feature type="region of interest" description="Disordered" evidence="3">
    <location>
        <begin position="506"/>
        <end position="540"/>
    </location>
</feature>
<accession>A0A2A7UX52</accession>
<dbReference type="Gene3D" id="3.30.450.20">
    <property type="entry name" value="PAS domain"/>
    <property type="match status" value="1"/>
</dbReference>
<dbReference type="RefSeq" id="WP_066533286.1">
    <property type="nucleotide sequence ID" value="NZ_PDEA01000001.1"/>
</dbReference>
<sequence>MRSSVRMVTLGVAFAWLALVASLGWWMSQKIVASELDRLAASAEYEAKTTARIMDRLFTEMVSVANMVARQGLVIQLATRYRTDPPDLAELTRQQRAAQFTQDPLVRKVGDFMNELSGDLRYARIYMNNMSDDTVTASNWAESDSIVGMIYSGRPYLVDALREGNGHSFGIARLNKTPSYFVASRIESEDDQPLGSVTVKFDAPDIVPYLSGSHIALILDRQGRVTTTSSAPFMLRNASALLPPGSAPAGARTNALDSDEQPGAPLDARAVTGSDQWIIDGKPYLLRHEPLSNTQYQLITLASLDHLPAMRRLHLGLAGLVASVGLLFILLCGHVIGLMVERRQDEWYAANHDALTNLPNRRNVLCHLEQLFAQAKKTQQWVVVAFVDLDGFKAINDSYGHEVGDQFLVEVGRRLTMGLRQSDMLGRLGGDEFVVIGLIDPPSPADQDQALEAMRSRLAPLLIGRYAFSECCLDYPGASFGIVSVDPSISSTQTVLREADLRMYADKQARRTSRRDSAKGDAACETGELPGHDPRMPLPT</sequence>
<dbReference type="EC" id="2.7.7.65" evidence="1"/>
<dbReference type="GO" id="GO:1902201">
    <property type="term" value="P:negative regulation of bacterial-type flagellum-dependent cell motility"/>
    <property type="evidence" value="ECO:0007669"/>
    <property type="project" value="TreeGrafter"/>
</dbReference>
<evidence type="ECO:0000256" key="3">
    <source>
        <dbReference type="SAM" id="MobiDB-lite"/>
    </source>
</evidence>
<name>A0A2A7UX52_COMTR</name>
<dbReference type="GO" id="GO:0005886">
    <property type="term" value="C:plasma membrane"/>
    <property type="evidence" value="ECO:0007669"/>
    <property type="project" value="TreeGrafter"/>
</dbReference>
<dbReference type="PROSITE" id="PS50887">
    <property type="entry name" value="GGDEF"/>
    <property type="match status" value="1"/>
</dbReference>
<gene>
    <name evidence="6" type="ORF">CRM82_16190</name>
</gene>
<evidence type="ECO:0000313" key="7">
    <source>
        <dbReference type="Proteomes" id="UP000220246"/>
    </source>
</evidence>
<dbReference type="InterPro" id="IPR043128">
    <property type="entry name" value="Rev_trsase/Diguanyl_cyclase"/>
</dbReference>
<dbReference type="NCBIfam" id="TIGR00254">
    <property type="entry name" value="GGDEF"/>
    <property type="match status" value="1"/>
</dbReference>
<dbReference type="InterPro" id="IPR050469">
    <property type="entry name" value="Diguanylate_Cyclase"/>
</dbReference>
<dbReference type="GO" id="GO:0052621">
    <property type="term" value="F:diguanylate cyclase activity"/>
    <property type="evidence" value="ECO:0007669"/>
    <property type="project" value="UniProtKB-EC"/>
</dbReference>
<dbReference type="GeneID" id="80802166"/>
<evidence type="ECO:0000256" key="1">
    <source>
        <dbReference type="ARBA" id="ARBA00012528"/>
    </source>
</evidence>
<comment type="caution">
    <text evidence="6">The sequence shown here is derived from an EMBL/GenBank/DDBJ whole genome shotgun (WGS) entry which is preliminary data.</text>
</comment>
<feature type="compositionally biased region" description="Basic and acidic residues" evidence="3">
    <location>
        <begin position="530"/>
        <end position="540"/>
    </location>
</feature>
<dbReference type="SUPFAM" id="SSF55073">
    <property type="entry name" value="Nucleotide cyclase"/>
    <property type="match status" value="1"/>
</dbReference>
<dbReference type="InterPro" id="IPR000160">
    <property type="entry name" value="GGDEF_dom"/>
</dbReference>
<dbReference type="PANTHER" id="PTHR45138:SF9">
    <property type="entry name" value="DIGUANYLATE CYCLASE DGCM-RELATED"/>
    <property type="match status" value="1"/>
</dbReference>